<evidence type="ECO:0000256" key="10">
    <source>
        <dbReference type="SAM" id="MobiDB-lite"/>
    </source>
</evidence>
<evidence type="ECO:0000256" key="6">
    <source>
        <dbReference type="ARBA" id="ARBA00023015"/>
    </source>
</evidence>
<organism evidence="12 13">
    <name type="scientific">Pterulicium gracile</name>
    <dbReference type="NCBI Taxonomy" id="1884261"/>
    <lineage>
        <taxon>Eukaryota</taxon>
        <taxon>Fungi</taxon>
        <taxon>Dikarya</taxon>
        <taxon>Basidiomycota</taxon>
        <taxon>Agaricomycotina</taxon>
        <taxon>Agaricomycetes</taxon>
        <taxon>Agaricomycetidae</taxon>
        <taxon>Agaricales</taxon>
        <taxon>Pleurotineae</taxon>
        <taxon>Pterulaceae</taxon>
        <taxon>Pterulicium</taxon>
    </lineage>
</organism>
<dbReference type="PANTHER" id="PTHR47428:SF2">
    <property type="entry name" value="ZINC FINGER PROTEIN RSV1"/>
    <property type="match status" value="1"/>
</dbReference>
<dbReference type="EMBL" id="ML178815">
    <property type="protein sequence ID" value="TFL06563.1"/>
    <property type="molecule type" value="Genomic_DNA"/>
</dbReference>
<evidence type="ECO:0000259" key="11">
    <source>
        <dbReference type="PROSITE" id="PS50157"/>
    </source>
</evidence>
<dbReference type="GO" id="GO:0005634">
    <property type="term" value="C:nucleus"/>
    <property type="evidence" value="ECO:0007669"/>
    <property type="project" value="UniProtKB-SubCell"/>
</dbReference>
<name>A0A5C3QX15_9AGAR</name>
<dbReference type="SUPFAM" id="SSF57667">
    <property type="entry name" value="beta-beta-alpha zinc fingers"/>
    <property type="match status" value="1"/>
</dbReference>
<dbReference type="Gene3D" id="3.30.160.60">
    <property type="entry name" value="Classic Zinc Finger"/>
    <property type="match status" value="2"/>
</dbReference>
<dbReference type="PROSITE" id="PS50157">
    <property type="entry name" value="ZINC_FINGER_C2H2_2"/>
    <property type="match status" value="2"/>
</dbReference>
<proteinExistence type="predicted"/>
<keyword evidence="13" id="KW-1185">Reference proteome</keyword>
<keyword evidence="3" id="KW-0677">Repeat</keyword>
<feature type="domain" description="C2H2-type" evidence="11">
    <location>
        <begin position="38"/>
        <end position="68"/>
    </location>
</feature>
<dbReference type="GO" id="GO:0000433">
    <property type="term" value="P:carbon catabolite repression of transcription from RNA polymerase II promoter by glucose"/>
    <property type="evidence" value="ECO:0007669"/>
    <property type="project" value="TreeGrafter"/>
</dbReference>
<dbReference type="InterPro" id="IPR036236">
    <property type="entry name" value="Znf_C2H2_sf"/>
</dbReference>
<dbReference type="FunFam" id="3.30.160.60:FF:000125">
    <property type="entry name" value="Putative zinc finger protein 143"/>
    <property type="match status" value="1"/>
</dbReference>
<dbReference type="STRING" id="1884261.A0A5C3QX15"/>
<dbReference type="GO" id="GO:0000981">
    <property type="term" value="F:DNA-binding transcription factor activity, RNA polymerase II-specific"/>
    <property type="evidence" value="ECO:0007669"/>
    <property type="project" value="UniProtKB-ARBA"/>
</dbReference>
<keyword evidence="8" id="KW-0539">Nucleus</keyword>
<gene>
    <name evidence="12" type="ORF">BDV98DRAFT_476012</name>
</gene>
<evidence type="ECO:0000256" key="2">
    <source>
        <dbReference type="ARBA" id="ARBA00022723"/>
    </source>
</evidence>
<evidence type="ECO:0000256" key="1">
    <source>
        <dbReference type="ARBA" id="ARBA00004123"/>
    </source>
</evidence>
<dbReference type="GO" id="GO:0008270">
    <property type="term" value="F:zinc ion binding"/>
    <property type="evidence" value="ECO:0007669"/>
    <property type="project" value="UniProtKB-KW"/>
</dbReference>
<feature type="domain" description="C2H2-type" evidence="11">
    <location>
        <begin position="69"/>
        <end position="94"/>
    </location>
</feature>
<feature type="non-terminal residue" evidence="12">
    <location>
        <position position="94"/>
    </location>
</feature>
<accession>A0A5C3QX15</accession>
<dbReference type="PROSITE" id="PS00028">
    <property type="entry name" value="ZINC_FINGER_C2H2_1"/>
    <property type="match status" value="2"/>
</dbReference>
<dbReference type="OrthoDB" id="6365676at2759"/>
<dbReference type="InterPro" id="IPR051007">
    <property type="entry name" value="creA/MIG_C2H2-ZnF"/>
</dbReference>
<dbReference type="Pfam" id="PF00096">
    <property type="entry name" value="zf-C2H2"/>
    <property type="match status" value="2"/>
</dbReference>
<keyword evidence="7" id="KW-0804">Transcription</keyword>
<evidence type="ECO:0000313" key="13">
    <source>
        <dbReference type="Proteomes" id="UP000305067"/>
    </source>
</evidence>
<dbReference type="Proteomes" id="UP000305067">
    <property type="component" value="Unassembled WGS sequence"/>
</dbReference>
<evidence type="ECO:0000256" key="5">
    <source>
        <dbReference type="ARBA" id="ARBA00022833"/>
    </source>
</evidence>
<dbReference type="PANTHER" id="PTHR47428">
    <property type="entry name" value="REGULATORY PROTEIN MIG1-RELATED"/>
    <property type="match status" value="1"/>
</dbReference>
<sequence>RAVLPTPVPNLIKKSRGRHVPTDAAEVETDGSVMGRHYVCPVDACGKRFGRGEHLKRHIRSIHTNEKPFKCTHASCKKTFNRHDNLLQHLKVHQ</sequence>
<evidence type="ECO:0000256" key="8">
    <source>
        <dbReference type="ARBA" id="ARBA00023242"/>
    </source>
</evidence>
<reference evidence="12 13" key="1">
    <citation type="journal article" date="2019" name="Nat. Ecol. Evol.">
        <title>Megaphylogeny resolves global patterns of mushroom evolution.</title>
        <authorList>
            <person name="Varga T."/>
            <person name="Krizsan K."/>
            <person name="Foldi C."/>
            <person name="Dima B."/>
            <person name="Sanchez-Garcia M."/>
            <person name="Sanchez-Ramirez S."/>
            <person name="Szollosi G.J."/>
            <person name="Szarkandi J.G."/>
            <person name="Papp V."/>
            <person name="Albert L."/>
            <person name="Andreopoulos W."/>
            <person name="Angelini C."/>
            <person name="Antonin V."/>
            <person name="Barry K.W."/>
            <person name="Bougher N.L."/>
            <person name="Buchanan P."/>
            <person name="Buyck B."/>
            <person name="Bense V."/>
            <person name="Catcheside P."/>
            <person name="Chovatia M."/>
            <person name="Cooper J."/>
            <person name="Damon W."/>
            <person name="Desjardin D."/>
            <person name="Finy P."/>
            <person name="Geml J."/>
            <person name="Haridas S."/>
            <person name="Hughes K."/>
            <person name="Justo A."/>
            <person name="Karasinski D."/>
            <person name="Kautmanova I."/>
            <person name="Kiss B."/>
            <person name="Kocsube S."/>
            <person name="Kotiranta H."/>
            <person name="LaButti K.M."/>
            <person name="Lechner B.E."/>
            <person name="Liimatainen K."/>
            <person name="Lipzen A."/>
            <person name="Lukacs Z."/>
            <person name="Mihaltcheva S."/>
            <person name="Morgado L.N."/>
            <person name="Niskanen T."/>
            <person name="Noordeloos M.E."/>
            <person name="Ohm R.A."/>
            <person name="Ortiz-Santana B."/>
            <person name="Ovrebo C."/>
            <person name="Racz N."/>
            <person name="Riley R."/>
            <person name="Savchenko A."/>
            <person name="Shiryaev A."/>
            <person name="Soop K."/>
            <person name="Spirin V."/>
            <person name="Szebenyi C."/>
            <person name="Tomsovsky M."/>
            <person name="Tulloss R.E."/>
            <person name="Uehling J."/>
            <person name="Grigoriev I.V."/>
            <person name="Vagvolgyi C."/>
            <person name="Papp T."/>
            <person name="Martin F.M."/>
            <person name="Miettinen O."/>
            <person name="Hibbett D.S."/>
            <person name="Nagy L.G."/>
        </authorList>
    </citation>
    <scope>NUCLEOTIDE SEQUENCE [LARGE SCALE GENOMIC DNA]</scope>
    <source>
        <strain evidence="12 13">CBS 309.79</strain>
    </source>
</reference>
<dbReference type="AlphaFoldDB" id="A0A5C3QX15"/>
<protein>
    <recommendedName>
        <fullName evidence="11">C2H2-type domain-containing protein</fullName>
    </recommendedName>
</protein>
<evidence type="ECO:0000256" key="7">
    <source>
        <dbReference type="ARBA" id="ARBA00023163"/>
    </source>
</evidence>
<keyword evidence="2" id="KW-0479">Metal-binding</keyword>
<evidence type="ECO:0000256" key="3">
    <source>
        <dbReference type="ARBA" id="ARBA00022737"/>
    </source>
</evidence>
<keyword evidence="4 9" id="KW-0863">Zinc-finger</keyword>
<evidence type="ECO:0000256" key="9">
    <source>
        <dbReference type="PROSITE-ProRule" id="PRU00042"/>
    </source>
</evidence>
<dbReference type="GO" id="GO:0000978">
    <property type="term" value="F:RNA polymerase II cis-regulatory region sequence-specific DNA binding"/>
    <property type="evidence" value="ECO:0007669"/>
    <property type="project" value="TreeGrafter"/>
</dbReference>
<feature type="region of interest" description="Disordered" evidence="10">
    <location>
        <begin position="1"/>
        <end position="23"/>
    </location>
</feature>
<comment type="subcellular location">
    <subcellularLocation>
        <location evidence="1">Nucleus</location>
    </subcellularLocation>
</comment>
<dbReference type="SMART" id="SM00355">
    <property type="entry name" value="ZnF_C2H2"/>
    <property type="match status" value="2"/>
</dbReference>
<feature type="non-terminal residue" evidence="12">
    <location>
        <position position="1"/>
    </location>
</feature>
<dbReference type="InterPro" id="IPR013087">
    <property type="entry name" value="Znf_C2H2_type"/>
</dbReference>
<evidence type="ECO:0000256" key="4">
    <source>
        <dbReference type="ARBA" id="ARBA00022771"/>
    </source>
</evidence>
<dbReference type="FunFam" id="3.30.160.60:FF:000671">
    <property type="entry name" value="Zinc finger protein 26"/>
    <property type="match status" value="1"/>
</dbReference>
<dbReference type="GO" id="GO:0005737">
    <property type="term" value="C:cytoplasm"/>
    <property type="evidence" value="ECO:0007669"/>
    <property type="project" value="TreeGrafter"/>
</dbReference>
<keyword evidence="6" id="KW-0805">Transcription regulation</keyword>
<keyword evidence="5" id="KW-0862">Zinc</keyword>
<evidence type="ECO:0000313" key="12">
    <source>
        <dbReference type="EMBL" id="TFL06563.1"/>
    </source>
</evidence>